<dbReference type="InterPro" id="IPR004254">
    <property type="entry name" value="AdipoR/HlyIII-related"/>
</dbReference>
<dbReference type="GO" id="GO:0046872">
    <property type="term" value="F:metal ion binding"/>
    <property type="evidence" value="ECO:0007669"/>
    <property type="project" value="UniProtKB-KW"/>
</dbReference>
<dbReference type="Proteomes" id="UP000318521">
    <property type="component" value="Unassembled WGS sequence"/>
</dbReference>
<evidence type="ECO:0000256" key="2">
    <source>
        <dbReference type="ARBA" id="ARBA00008488"/>
    </source>
</evidence>
<feature type="transmembrane region" description="Helical" evidence="7">
    <location>
        <begin position="194"/>
        <end position="212"/>
    </location>
</feature>
<protein>
    <submittedName>
        <fullName evidence="8">Hemolysin III family protein</fullName>
    </submittedName>
</protein>
<name>A0A553ZXD0_9BACI</name>
<keyword evidence="9" id="KW-1185">Reference proteome</keyword>
<feature type="transmembrane region" description="Helical" evidence="7">
    <location>
        <begin position="84"/>
        <end position="102"/>
    </location>
</feature>
<dbReference type="AlphaFoldDB" id="A0A553ZXD0"/>
<feature type="transmembrane region" description="Helical" evidence="7">
    <location>
        <begin position="132"/>
        <end position="151"/>
    </location>
</feature>
<comment type="similarity">
    <text evidence="2">Belongs to the UPF0073 (Hly-III) family.</text>
</comment>
<feature type="transmembrane region" description="Helical" evidence="7">
    <location>
        <begin position="157"/>
        <end position="182"/>
    </location>
</feature>
<dbReference type="PANTHER" id="PTHR20855">
    <property type="entry name" value="ADIPOR/PROGESTIN RECEPTOR-RELATED"/>
    <property type="match status" value="1"/>
</dbReference>
<evidence type="ECO:0000256" key="1">
    <source>
        <dbReference type="ARBA" id="ARBA00004127"/>
    </source>
</evidence>
<comment type="caution">
    <text evidence="8">The sequence shown here is derived from an EMBL/GenBank/DDBJ whole genome shotgun (WGS) entry which is preliminary data.</text>
</comment>
<gene>
    <name evidence="8" type="ORF">FN960_12135</name>
</gene>
<keyword evidence="6" id="KW-0862">Zinc</keyword>
<accession>A0A553ZXD0</accession>
<proteinExistence type="inferred from homology"/>
<dbReference type="OrthoDB" id="9813689at2"/>
<dbReference type="PANTHER" id="PTHR20855:SF129">
    <property type="entry name" value="HEMOLYSIN-3 HOMOLOG"/>
    <property type="match status" value="1"/>
</dbReference>
<evidence type="ECO:0000256" key="3">
    <source>
        <dbReference type="ARBA" id="ARBA00022692"/>
    </source>
</evidence>
<dbReference type="GO" id="GO:0012505">
    <property type="term" value="C:endomembrane system"/>
    <property type="evidence" value="ECO:0007669"/>
    <property type="project" value="UniProtKB-SubCell"/>
</dbReference>
<keyword evidence="3 7" id="KW-0812">Transmembrane</keyword>
<dbReference type="NCBIfam" id="TIGR01065">
    <property type="entry name" value="hlyIII"/>
    <property type="match status" value="1"/>
</dbReference>
<feature type="binding site" evidence="6">
    <location>
        <position position="193"/>
    </location>
    <ligand>
        <name>Zn(2+)</name>
        <dbReference type="ChEBI" id="CHEBI:29105"/>
    </ligand>
</feature>
<evidence type="ECO:0000313" key="8">
    <source>
        <dbReference type="EMBL" id="TSB46108.1"/>
    </source>
</evidence>
<feature type="binding site" evidence="6">
    <location>
        <position position="189"/>
    </location>
    <ligand>
        <name>Zn(2+)</name>
        <dbReference type="ChEBI" id="CHEBI:29105"/>
    </ligand>
</feature>
<keyword evidence="6" id="KW-0479">Metal-binding</keyword>
<feature type="binding site" evidence="6">
    <location>
        <position position="67"/>
    </location>
    <ligand>
        <name>Zn(2+)</name>
        <dbReference type="ChEBI" id="CHEBI:29105"/>
    </ligand>
</feature>
<dbReference type="RefSeq" id="WP_143849002.1">
    <property type="nucleotide sequence ID" value="NZ_VLXZ01000007.1"/>
</dbReference>
<evidence type="ECO:0000256" key="5">
    <source>
        <dbReference type="ARBA" id="ARBA00023136"/>
    </source>
</evidence>
<feature type="transmembrane region" description="Helical" evidence="7">
    <location>
        <begin position="12"/>
        <end position="36"/>
    </location>
</feature>
<dbReference type="InterPro" id="IPR005744">
    <property type="entry name" value="Hy-lIII"/>
</dbReference>
<dbReference type="GO" id="GO:0016020">
    <property type="term" value="C:membrane"/>
    <property type="evidence" value="ECO:0007669"/>
    <property type="project" value="InterPro"/>
</dbReference>
<evidence type="ECO:0000313" key="9">
    <source>
        <dbReference type="Proteomes" id="UP000318521"/>
    </source>
</evidence>
<feature type="transmembrane region" description="Helical" evidence="7">
    <location>
        <begin position="108"/>
        <end position="127"/>
    </location>
</feature>
<evidence type="ECO:0000256" key="7">
    <source>
        <dbReference type="SAM" id="Phobius"/>
    </source>
</evidence>
<keyword evidence="4 7" id="KW-1133">Transmembrane helix</keyword>
<organism evidence="8 9">
    <name type="scientific">Alkalicoccobacillus porphyridii</name>
    <dbReference type="NCBI Taxonomy" id="2597270"/>
    <lineage>
        <taxon>Bacteria</taxon>
        <taxon>Bacillati</taxon>
        <taxon>Bacillota</taxon>
        <taxon>Bacilli</taxon>
        <taxon>Bacillales</taxon>
        <taxon>Bacillaceae</taxon>
        <taxon>Alkalicoccobacillus</taxon>
    </lineage>
</organism>
<feature type="transmembrane region" description="Helical" evidence="7">
    <location>
        <begin position="42"/>
        <end position="63"/>
    </location>
</feature>
<sequence>MSETHVFSKGEEIANAITHGIGALLSLAGLVLLIVYSSLYGTVWHIVSFSIYGTSMLILYAASTLVHSFPPGKVKDLFEILDHSAIYLFIAGTYTPILFIVVQGALGWTLFGVIWGIATLGIVFKIFFVKKFLVISTLFYLLMGWMALFAIKPIISALPLAGVAFLVGGGLLYSLGTIFYIWRGFKFHHAVWHLFVLGGTILHFFLIIGYILPL</sequence>
<evidence type="ECO:0000256" key="6">
    <source>
        <dbReference type="PIRSR" id="PIRSR604254-1"/>
    </source>
</evidence>
<keyword evidence="5 7" id="KW-0472">Membrane</keyword>
<reference evidence="8 9" key="1">
    <citation type="submission" date="2019-07" db="EMBL/GenBank/DDBJ databases">
        <authorList>
            <person name="Park Y.J."/>
            <person name="Jeong S.E."/>
            <person name="Jung H.S."/>
        </authorList>
    </citation>
    <scope>NUCLEOTIDE SEQUENCE [LARGE SCALE GENOMIC DNA]</scope>
    <source>
        <strain evidence="9">P16(2019)</strain>
    </source>
</reference>
<evidence type="ECO:0000256" key="4">
    <source>
        <dbReference type="ARBA" id="ARBA00022989"/>
    </source>
</evidence>
<dbReference type="EMBL" id="VLXZ01000007">
    <property type="protein sequence ID" value="TSB46108.1"/>
    <property type="molecule type" value="Genomic_DNA"/>
</dbReference>
<dbReference type="Pfam" id="PF03006">
    <property type="entry name" value="HlyIII"/>
    <property type="match status" value="1"/>
</dbReference>
<comment type="subcellular location">
    <subcellularLocation>
        <location evidence="1">Endomembrane system</location>
        <topology evidence="1">Multi-pass membrane protein</topology>
    </subcellularLocation>
</comment>
<dbReference type="GO" id="GO:0140911">
    <property type="term" value="F:pore-forming activity"/>
    <property type="evidence" value="ECO:0007669"/>
    <property type="project" value="InterPro"/>
</dbReference>